<evidence type="ECO:0000313" key="1">
    <source>
        <dbReference type="EMBL" id="MBV6340174.1"/>
    </source>
</evidence>
<reference evidence="1 2" key="1">
    <citation type="journal article" date="2020" name="J Geophys Res Biogeosci">
        <title>Magnetotaxis as an Adaptation to Enable Bacterial Shuttling of Microbial Sulfur and Sulfur Cycling Across Aquatic Oxic#Anoxic Interfaces.</title>
        <authorList>
            <person name="Li J."/>
            <person name="Liu P."/>
            <person name="Wang J."/>
            <person name="Roberts A.P."/>
            <person name="Pan Y."/>
        </authorList>
    </citation>
    <scope>NUCLEOTIDE SEQUENCE [LARGE SCALE GENOMIC DNA]</scope>
    <source>
        <strain evidence="1 2">MYR-1_YQ</strain>
    </source>
</reference>
<dbReference type="EMBL" id="JABXWD010000010">
    <property type="protein sequence ID" value="MBV6340174.1"/>
    <property type="molecule type" value="Genomic_DNA"/>
</dbReference>
<dbReference type="Proteomes" id="UP001196980">
    <property type="component" value="Unassembled WGS sequence"/>
</dbReference>
<evidence type="ECO:0000313" key="2">
    <source>
        <dbReference type="Proteomes" id="UP001196980"/>
    </source>
</evidence>
<accession>A0ABS6RU65</accession>
<dbReference type="RefSeq" id="WP_218250797.1">
    <property type="nucleotide sequence ID" value="NZ_JABXWD010000010.1"/>
</dbReference>
<proteinExistence type="predicted"/>
<name>A0ABS6RU65_9BACT</name>
<comment type="caution">
    <text evidence="1">The sequence shown here is derived from an EMBL/GenBank/DDBJ whole genome shotgun (WGS) entry which is preliminary data.</text>
</comment>
<sequence>MAYFFTNVQGLTASTTGTWTDLDLSAVVPVNTSVVVVRVQPTDDYGSAYTYGLRAKGGTDNRTGTVLGYGQCEYYCPVGAGQTIQYYKNDASVTFRLVGYFTTDAVGLTNGVLVSNNIPAAWTTYDLSGTCPAGTQFVFLQVKRPGGAAVVSIRCNGSTDNRLQSAATGALYGYCVGVDGNRRIQMYGSGMEVYLVGYVTQGRHRVNGLDKSLTTTGSYQDVDISADYPPWGYAGALVEYYTTGASAYDFCFRAKGSTDDYYTLRRNTIGAFSVKLDSTKKFQLKIANTAQDIYVLGYFMKPSSKIAEYIHEDIGEFKRAVIYTDAGGTQEARLSGQTISDLVTLCQSSTIVTDVFVRSVKTTIATQLLRAYHNSLSLCLVLHLNSVISEVLASFSGNAIVSDIFDGFTPVLDVLNISIQTPSPMIEPFSFTTVNEISEGYTLRRDLLNKIVDSGLLFARNNPGALSQHLVQQQVTEISEGLNVMKTISNMIADSGLLFARNNPGALSQHLVQQQVTEISEGLNILQALRSKIVDSDVLFTTSSSNALSSSLSHSVVTEISEGLTLLRTLNTIIVDSGLTYTQNHVNALFNSLTHQRVNEISEGLTRAFSMITTGNEPLAIIQILRNEITSMSALFVQYIKLSDDGNTLIQPNMEWDILVDDGSVKDRVLSINVTRNETNYVDSIELTLAGIEDMSSFDPDATTESRGTERIELKLPDYSLWFLLESIESNQVFVKEGISLHGRQRAATLMEPFTDKVQETYKDRMASSIATELADDIPLVWDVDDYFVRALNVDNYPLEAIAELAGAIGGVVRTLADGSLIVRRRYPVRPDNLTDTLPVKTFSDGNIIALDISQEQPLYSAVTVQIAKDSISTGDYKIESSGGCTELGTSADIYVYKPNPAAQYQMRSVDDVSLKYIALMTETISERITLINGSGNVSKPIFEIVDHAVENCVGGYVELKYTKGSSAITVDNATCAILNMTYNTMYDHWQAYSVVEKNALICAITSSEDSESTAVRCVKGKGLKPANDINNSLVFSDAQARIVGETYLNDNYYKKNKLKIKSTFQGMKDGDIVLVNVDNMTITGIVRNVDLSFTNENNVLKINETIEVYAYQEIKGVL</sequence>
<gene>
    <name evidence="1" type="ORF">HWQ67_01120</name>
</gene>
<protein>
    <submittedName>
        <fullName evidence="1">Uncharacterized protein</fullName>
    </submittedName>
</protein>
<keyword evidence="2" id="KW-1185">Reference proteome</keyword>
<organism evidence="1 2">
    <name type="scientific">Candidatus Magnetobacterium casense</name>
    <dbReference type="NCBI Taxonomy" id="1455061"/>
    <lineage>
        <taxon>Bacteria</taxon>
        <taxon>Pseudomonadati</taxon>
        <taxon>Nitrospirota</taxon>
        <taxon>Thermodesulfovibrionia</taxon>
        <taxon>Thermodesulfovibrionales</taxon>
        <taxon>Candidatus Magnetobacteriaceae</taxon>
        <taxon>Candidatus Magnetobacterium</taxon>
    </lineage>
</organism>